<comment type="caution">
    <text evidence="1">The sequence shown here is derived from an EMBL/GenBank/DDBJ whole genome shotgun (WGS) entry which is preliminary data.</text>
</comment>
<feature type="non-terminal residue" evidence="1">
    <location>
        <position position="63"/>
    </location>
</feature>
<organism evidence="1 2">
    <name type="scientific">Vespula squamosa</name>
    <name type="common">Southern yellow jacket</name>
    <name type="synonym">Wasp</name>
    <dbReference type="NCBI Taxonomy" id="30214"/>
    <lineage>
        <taxon>Eukaryota</taxon>
        <taxon>Metazoa</taxon>
        <taxon>Ecdysozoa</taxon>
        <taxon>Arthropoda</taxon>
        <taxon>Hexapoda</taxon>
        <taxon>Insecta</taxon>
        <taxon>Pterygota</taxon>
        <taxon>Neoptera</taxon>
        <taxon>Endopterygota</taxon>
        <taxon>Hymenoptera</taxon>
        <taxon>Apocrita</taxon>
        <taxon>Aculeata</taxon>
        <taxon>Vespoidea</taxon>
        <taxon>Vespidae</taxon>
        <taxon>Vespinae</taxon>
        <taxon>Vespula</taxon>
    </lineage>
</organism>
<keyword evidence="2" id="KW-1185">Reference proteome</keyword>
<gene>
    <name evidence="1" type="ORF">V1478_001050</name>
</gene>
<proteinExistence type="predicted"/>
<protein>
    <submittedName>
        <fullName evidence="1">Uncharacterized protein</fullName>
    </submittedName>
</protein>
<evidence type="ECO:0000313" key="1">
    <source>
        <dbReference type="EMBL" id="KAL2740909.1"/>
    </source>
</evidence>
<dbReference type="Proteomes" id="UP001607302">
    <property type="component" value="Unassembled WGS sequence"/>
</dbReference>
<name>A0ABD2C823_VESSQ</name>
<sequence length="63" mass="7412">MSFSSHYDMCNDCINVCILFNATQLNRSPLFFNESEQISINESKQKTILIMKNKYIRVLSMEE</sequence>
<reference evidence="1 2" key="1">
    <citation type="journal article" date="2024" name="Ann. Entomol. Soc. Am.">
        <title>Genomic analyses of the southern and eastern yellowjacket wasps (Hymenoptera: Vespidae) reveal evolutionary signatures of social life.</title>
        <authorList>
            <person name="Catto M.A."/>
            <person name="Caine P.B."/>
            <person name="Orr S.E."/>
            <person name="Hunt B.G."/>
            <person name="Goodisman M.A.D."/>
        </authorList>
    </citation>
    <scope>NUCLEOTIDE SEQUENCE [LARGE SCALE GENOMIC DNA]</scope>
    <source>
        <strain evidence="1">233</strain>
        <tissue evidence="1">Head and thorax</tissue>
    </source>
</reference>
<evidence type="ECO:0000313" key="2">
    <source>
        <dbReference type="Proteomes" id="UP001607302"/>
    </source>
</evidence>
<dbReference type="EMBL" id="JAUDFV010000020">
    <property type="protein sequence ID" value="KAL2740909.1"/>
    <property type="molecule type" value="Genomic_DNA"/>
</dbReference>
<accession>A0ABD2C823</accession>
<dbReference type="AlphaFoldDB" id="A0ABD2C823"/>